<dbReference type="InterPro" id="IPR050655">
    <property type="entry name" value="Plant_B3_domain"/>
</dbReference>
<evidence type="ECO:0000313" key="8">
    <source>
        <dbReference type="EMBL" id="KAK4595236.1"/>
    </source>
</evidence>
<evidence type="ECO:0000256" key="3">
    <source>
        <dbReference type="ARBA" id="ARBA00023125"/>
    </source>
</evidence>
<evidence type="ECO:0000313" key="9">
    <source>
        <dbReference type="Proteomes" id="UP001324115"/>
    </source>
</evidence>
<keyword evidence="4" id="KW-0804">Transcription</keyword>
<evidence type="ECO:0000259" key="7">
    <source>
        <dbReference type="PROSITE" id="PS50863"/>
    </source>
</evidence>
<gene>
    <name evidence="8" type="ORF">RGQ29_013604</name>
</gene>
<evidence type="ECO:0000256" key="2">
    <source>
        <dbReference type="ARBA" id="ARBA00023015"/>
    </source>
</evidence>
<evidence type="ECO:0000256" key="1">
    <source>
        <dbReference type="ARBA" id="ARBA00004123"/>
    </source>
</evidence>
<comment type="caution">
    <text evidence="8">The sequence shown here is derived from an EMBL/GenBank/DDBJ whole genome shotgun (WGS) entry which is preliminary data.</text>
</comment>
<organism evidence="8 9">
    <name type="scientific">Quercus rubra</name>
    <name type="common">Northern red oak</name>
    <name type="synonym">Quercus borealis</name>
    <dbReference type="NCBI Taxonomy" id="3512"/>
    <lineage>
        <taxon>Eukaryota</taxon>
        <taxon>Viridiplantae</taxon>
        <taxon>Streptophyta</taxon>
        <taxon>Embryophyta</taxon>
        <taxon>Tracheophyta</taxon>
        <taxon>Spermatophyta</taxon>
        <taxon>Magnoliopsida</taxon>
        <taxon>eudicotyledons</taxon>
        <taxon>Gunneridae</taxon>
        <taxon>Pentapetalae</taxon>
        <taxon>rosids</taxon>
        <taxon>fabids</taxon>
        <taxon>Fagales</taxon>
        <taxon>Fagaceae</taxon>
        <taxon>Quercus</taxon>
    </lineage>
</organism>
<dbReference type="SMART" id="SM01019">
    <property type="entry name" value="B3"/>
    <property type="match status" value="1"/>
</dbReference>
<dbReference type="PANTHER" id="PTHR31920:SF108">
    <property type="entry name" value="B3 DOMAIN-CONTAINING TRANSCRIPTION FACTOR VRN1-LIKE"/>
    <property type="match status" value="1"/>
</dbReference>
<dbReference type="GO" id="GO:0003677">
    <property type="term" value="F:DNA binding"/>
    <property type="evidence" value="ECO:0007669"/>
    <property type="project" value="UniProtKB-KW"/>
</dbReference>
<keyword evidence="2" id="KW-0805">Transcription regulation</keyword>
<dbReference type="CDD" id="cd10017">
    <property type="entry name" value="B3_DNA"/>
    <property type="match status" value="1"/>
</dbReference>
<dbReference type="SUPFAM" id="SSF101936">
    <property type="entry name" value="DNA-binding pseudobarrel domain"/>
    <property type="match status" value="2"/>
</dbReference>
<keyword evidence="3" id="KW-0238">DNA-binding</keyword>
<evidence type="ECO:0000256" key="5">
    <source>
        <dbReference type="ARBA" id="ARBA00023242"/>
    </source>
</evidence>
<comment type="subcellular location">
    <subcellularLocation>
        <location evidence="1">Nucleus</location>
    </subcellularLocation>
</comment>
<feature type="domain" description="TF-B3" evidence="7">
    <location>
        <begin position="22"/>
        <end position="115"/>
    </location>
</feature>
<dbReference type="InterPro" id="IPR003340">
    <property type="entry name" value="B3_DNA-bd"/>
</dbReference>
<dbReference type="PROSITE" id="PS50863">
    <property type="entry name" value="B3"/>
    <property type="match status" value="1"/>
</dbReference>
<proteinExistence type="predicted"/>
<dbReference type="PANTHER" id="PTHR31920">
    <property type="entry name" value="B3 DOMAIN-CONTAINING"/>
    <property type="match status" value="1"/>
</dbReference>
<dbReference type="AlphaFoldDB" id="A0AAN7FR34"/>
<feature type="region of interest" description="Disordered" evidence="6">
    <location>
        <begin position="152"/>
        <end position="184"/>
    </location>
</feature>
<evidence type="ECO:0000256" key="6">
    <source>
        <dbReference type="SAM" id="MobiDB-lite"/>
    </source>
</evidence>
<dbReference type="Pfam" id="PF02362">
    <property type="entry name" value="B3"/>
    <property type="match status" value="1"/>
</dbReference>
<dbReference type="GO" id="GO:0005634">
    <property type="term" value="C:nucleus"/>
    <property type="evidence" value="ECO:0007669"/>
    <property type="project" value="UniProtKB-SubCell"/>
</dbReference>
<dbReference type="EMBL" id="JAXUIC010000003">
    <property type="protein sequence ID" value="KAK4595236.1"/>
    <property type="molecule type" value="Genomic_DNA"/>
</dbReference>
<dbReference type="Proteomes" id="UP001324115">
    <property type="component" value="Unassembled WGS sequence"/>
</dbReference>
<evidence type="ECO:0000256" key="4">
    <source>
        <dbReference type="ARBA" id="ARBA00023163"/>
    </source>
</evidence>
<dbReference type="InterPro" id="IPR015300">
    <property type="entry name" value="DNA-bd_pseudobarrel_sf"/>
</dbReference>
<accession>A0AAN7FR34</accession>
<protein>
    <recommendedName>
        <fullName evidence="7">TF-B3 domain-containing protein</fullName>
    </recommendedName>
</protein>
<sequence length="354" mass="39366">MASFQRRDNGDGPADLTTKATHFFKIIMLGTLEEGKLRIPKKFINKYGVELGSMAFLTIPNGTKWTVKLTKRDGEVWFQNGWREFANCHALTVGSLLIFRYEGNSGFSVLIFDATATEIEYPLDDQPQVHRMEDNESDDNSIEIMAAFTPSQKIGEKPPLPGTVPHKRAKTKPTSSDLQAGDTGFKHEGLKSKGSMLKKCRPVFGTFTRGEGSGSTHGVGGNRVGCRSSLLVKVESDSKEDDMSFSHDQCLKKDGGVAENVVRANALKSENLLFKVVIHPSYVNGKVHASLPHGIINYLPRKGFTKDYTKGSMLAVKLQVVDRLWPMKLYIYFEKYRSCVISAGWSTFARENSL</sequence>
<keyword evidence="9" id="KW-1185">Reference proteome</keyword>
<keyword evidence="5" id="KW-0539">Nucleus</keyword>
<dbReference type="Gene3D" id="2.40.330.10">
    <property type="entry name" value="DNA-binding pseudobarrel domain"/>
    <property type="match status" value="2"/>
</dbReference>
<name>A0AAN7FR34_QUERU</name>
<reference evidence="8 9" key="1">
    <citation type="journal article" date="2023" name="G3 (Bethesda)">
        <title>A haplotype-resolved chromosome-scale genome for Quercus rubra L. provides insights into the genetics of adaptive traits for red oak species.</title>
        <authorList>
            <person name="Kapoor B."/>
            <person name="Jenkins J."/>
            <person name="Schmutz J."/>
            <person name="Zhebentyayeva T."/>
            <person name="Kuelheim C."/>
            <person name="Coggeshall M."/>
            <person name="Heim C."/>
            <person name="Lasky J.R."/>
            <person name="Leites L."/>
            <person name="Islam-Faridi N."/>
            <person name="Romero-Severson J."/>
            <person name="DeLeo V.L."/>
            <person name="Lucas S.M."/>
            <person name="Lazic D."/>
            <person name="Gailing O."/>
            <person name="Carlson J."/>
            <person name="Staton M."/>
        </authorList>
    </citation>
    <scope>NUCLEOTIDE SEQUENCE [LARGE SCALE GENOMIC DNA]</scope>
    <source>
        <strain evidence="8">Pseudo-F2</strain>
    </source>
</reference>